<dbReference type="PANTHER" id="PTHR33779:SF1">
    <property type="entry name" value="EXPRESSED PROTEIN"/>
    <property type="match status" value="1"/>
</dbReference>
<protein>
    <recommendedName>
        <fullName evidence="1">PHD-type zinc finger plants domain-containing protein</fullName>
    </recommendedName>
</protein>
<evidence type="ECO:0000259" key="1">
    <source>
        <dbReference type="Pfam" id="PF25054"/>
    </source>
</evidence>
<dbReference type="EMBL" id="EF085983">
    <property type="protein sequence ID" value="ABK25278.1"/>
    <property type="molecule type" value="mRNA"/>
</dbReference>
<evidence type="ECO:0000313" key="2">
    <source>
        <dbReference type="EMBL" id="ABK25278.1"/>
    </source>
</evidence>
<reference evidence="2" key="1">
    <citation type="journal article" date="2008" name="BMC Genomics">
        <title>A conifer genomics resource of 200,000 spruce (Picea spp.) ESTs and 6,464 high-quality, sequence-finished full-length cDNAs for Sitka spruce (Picea sitchensis).</title>
        <authorList>
            <person name="Ralph S.G."/>
            <person name="Chun H.J."/>
            <person name="Kolosova N."/>
            <person name="Cooper D."/>
            <person name="Oddy C."/>
            <person name="Ritland C.E."/>
            <person name="Kirkpatrick R."/>
            <person name="Moore R."/>
            <person name="Barber S."/>
            <person name="Holt R.A."/>
            <person name="Jones S.J."/>
            <person name="Marra M.A."/>
            <person name="Douglas C.J."/>
            <person name="Ritland K."/>
            <person name="Bohlmann J."/>
        </authorList>
    </citation>
    <scope>NUCLEOTIDE SEQUENCE</scope>
    <source>
        <tissue evidence="2">Green portion of the leader tissue</tissue>
    </source>
</reference>
<organism evidence="2">
    <name type="scientific">Picea sitchensis</name>
    <name type="common">Sitka spruce</name>
    <name type="synonym">Pinus sitchensis</name>
    <dbReference type="NCBI Taxonomy" id="3332"/>
    <lineage>
        <taxon>Eukaryota</taxon>
        <taxon>Viridiplantae</taxon>
        <taxon>Streptophyta</taxon>
        <taxon>Embryophyta</taxon>
        <taxon>Tracheophyta</taxon>
        <taxon>Spermatophyta</taxon>
        <taxon>Pinopsida</taxon>
        <taxon>Pinidae</taxon>
        <taxon>Conifers I</taxon>
        <taxon>Pinales</taxon>
        <taxon>Pinaceae</taxon>
        <taxon>Picea</taxon>
    </lineage>
</organism>
<dbReference type="AlphaFoldDB" id="A9NXB7"/>
<sequence>MVECCMCGDVGFAEHLFQCSKCRFRLQHKYCSRGYFYGDPIELCDWCFVESDKSGGFTAKFHSSTESKTTLKKKIDGKKSNASNSLRRRSANAFSLKRKGDEASLTVKCNDRKANMASGLMRSLSKTNMQKARLAPVRSRRRRMKLLHEIPC</sequence>
<feature type="domain" description="PHD-type zinc finger plants" evidence="1">
    <location>
        <begin position="5"/>
        <end position="47"/>
    </location>
</feature>
<dbReference type="InterPro" id="IPR056874">
    <property type="entry name" value="PHD_dom_pln"/>
</dbReference>
<name>A9NXB7_PICSI</name>
<accession>A9NXB7</accession>
<dbReference type="PANTHER" id="PTHR33779">
    <property type="entry name" value="EXPRESSED PROTEIN"/>
    <property type="match status" value="1"/>
</dbReference>
<proteinExistence type="evidence at transcript level"/>
<dbReference type="Pfam" id="PF25054">
    <property type="entry name" value="PHD_pln"/>
    <property type="match status" value="1"/>
</dbReference>